<evidence type="ECO:0000313" key="2">
    <source>
        <dbReference type="Proteomes" id="UP000182658"/>
    </source>
</evidence>
<organism evidence="1 2">
    <name type="scientific">Coniochaeta ligniaria NRRL 30616</name>
    <dbReference type="NCBI Taxonomy" id="1408157"/>
    <lineage>
        <taxon>Eukaryota</taxon>
        <taxon>Fungi</taxon>
        <taxon>Dikarya</taxon>
        <taxon>Ascomycota</taxon>
        <taxon>Pezizomycotina</taxon>
        <taxon>Sordariomycetes</taxon>
        <taxon>Sordariomycetidae</taxon>
        <taxon>Coniochaetales</taxon>
        <taxon>Coniochaetaceae</taxon>
        <taxon>Coniochaeta</taxon>
    </lineage>
</organism>
<evidence type="ECO:0000313" key="1">
    <source>
        <dbReference type="EMBL" id="OIW34177.1"/>
    </source>
</evidence>
<dbReference type="OrthoDB" id="3945550at2759"/>
<dbReference type="EMBL" id="KV875094">
    <property type="protein sequence ID" value="OIW34177.1"/>
    <property type="molecule type" value="Genomic_DNA"/>
</dbReference>
<accession>A0A1J7JLC0</accession>
<dbReference type="InterPro" id="IPR032675">
    <property type="entry name" value="LRR_dom_sf"/>
</dbReference>
<proteinExistence type="predicted"/>
<reference evidence="1 2" key="1">
    <citation type="submission" date="2016-10" db="EMBL/GenBank/DDBJ databases">
        <title>Draft genome sequence of Coniochaeta ligniaria NRRL30616, a lignocellulolytic fungus for bioabatement of inhibitors in plant biomass hydrolysates.</title>
        <authorList>
            <consortium name="DOE Joint Genome Institute"/>
            <person name="Jimenez D.J."/>
            <person name="Hector R.E."/>
            <person name="Riley R."/>
            <person name="Sun H."/>
            <person name="Grigoriev I.V."/>
            <person name="Van Elsas J.D."/>
            <person name="Nichols N.N."/>
        </authorList>
    </citation>
    <scope>NUCLEOTIDE SEQUENCE [LARGE SCALE GENOMIC DNA]</scope>
    <source>
        <strain evidence="1 2">NRRL 30616</strain>
    </source>
</reference>
<dbReference type="InParanoid" id="A0A1J7JLC0"/>
<dbReference type="STRING" id="1408157.A0A1J7JLC0"/>
<dbReference type="Proteomes" id="UP000182658">
    <property type="component" value="Unassembled WGS sequence"/>
</dbReference>
<keyword evidence="2" id="KW-1185">Reference proteome</keyword>
<evidence type="ECO:0008006" key="3">
    <source>
        <dbReference type="Google" id="ProtNLM"/>
    </source>
</evidence>
<gene>
    <name evidence="1" type="ORF">CONLIGDRAFT_697120</name>
</gene>
<dbReference type="Gene3D" id="3.80.10.10">
    <property type="entry name" value="Ribonuclease Inhibitor"/>
    <property type="match status" value="1"/>
</dbReference>
<sequence length="548" mass="62278">MSTSTRAMALRLESFPNEILTGIAELLDFSHPPSLVAFAQTSKRHYAISSRFLVRTVKITLGERYRLIRDVQEWERMLLRDSAFTYVRRLIIYYSILDPKSVPVNSYLALQPCERYDDTARGCWDLYRCWRTEAADEPARNEDWQTVARLVGQLPGLTDMFYVHPGQFPPCILEIIHKELPQCRLHHYTFHLKDPNGLSNYERALAKSPCLYSIGNRGHARDDMSWALARRHAPRLKRVCVWLYDDISRDDGIVNYDGVNGATPLEHFQLGTLEATDLPLGLPFRVVSSIAFGDLSALRVLKLDTVIDYQTLPAPDNFPSLVTLTLTCTTSPVPDPYWDTLLAFLRNLPRIHTLQLMEWKRSVSIVPGLSPNLRKLDLSTHLFCRAPLRSDHIQQLSDLCPHLEDLTIEIRRSRGDTSEVALYRALGRLPRLQRLTLKLDASPPPVIYITEADGTLTRDTSVEPWFDAWDTQYLGAGLHPHRQGHVRDTLVNSAIDHVLACSIFEVLDGAKHNITGGKVLPLELLEVGANYFCFLTSLSWELKASLDA</sequence>
<protein>
    <recommendedName>
        <fullName evidence="3">F-box domain-containing protein</fullName>
    </recommendedName>
</protein>
<name>A0A1J7JLC0_9PEZI</name>
<dbReference type="SUPFAM" id="SSF52047">
    <property type="entry name" value="RNI-like"/>
    <property type="match status" value="1"/>
</dbReference>
<dbReference type="AlphaFoldDB" id="A0A1J7JLC0"/>